<gene>
    <name evidence="7" type="ORF">BDY21DRAFT_364387</name>
</gene>
<keyword evidence="3" id="KW-0274">FAD</keyword>
<evidence type="ECO:0000256" key="1">
    <source>
        <dbReference type="ARBA" id="ARBA00007992"/>
    </source>
</evidence>
<keyword evidence="4" id="KW-0560">Oxidoreductase</keyword>
<sequence length="435" mass="48123">MDALAQAPLNVVVVGAGIGGMAAALSLGRRGHSVTVLETAPKLLEIGAGIQVAPNMFRLLERWGAGEALRKTGCVVRDVSLLRYERQKLLGRSPMNTQYGQQYVVHRADLHNAIVDKALELPNVRLRLNATVDDVDFDQTTVVLKGGEVVAADVILAADGIKSIIRGKVLQDSEDVAIPTGDAVFRVMLTRDQMVDDPELRPFIDEERATRWMGPNRHIIAYPVRNHQMYNIVLAHPQRKDLDESWTAVGSKKSMLEEYAGWDPRLVKMLDMVPEGDVLEWKLCSHLPLAKWVRGNVALMGDACHPMLPYVAQGAAQAVEDAACLGVVLSSIRSKSDLPLALKTYVQARKTRAERVQSTGTETRTQLHLVDGEEQIERDRKFASLSVDGVNPDQWGDPKMQEYLWAWDAEEDARQAWQAATSGLSMVEEIPQAKL</sequence>
<name>A0A6A6NYU5_9PEZI</name>
<dbReference type="PRINTS" id="PR00420">
    <property type="entry name" value="RNGMNOXGNASE"/>
</dbReference>
<dbReference type="PANTHER" id="PTHR13789">
    <property type="entry name" value="MONOOXYGENASE"/>
    <property type="match status" value="1"/>
</dbReference>
<dbReference type="InterPro" id="IPR036188">
    <property type="entry name" value="FAD/NAD-bd_sf"/>
</dbReference>
<dbReference type="Gene3D" id="3.50.50.60">
    <property type="entry name" value="FAD/NAD(P)-binding domain"/>
    <property type="match status" value="1"/>
</dbReference>
<protein>
    <submittedName>
        <fullName evidence="7">Salicylate hydroxylase</fullName>
    </submittedName>
</protein>
<evidence type="ECO:0000259" key="6">
    <source>
        <dbReference type="Pfam" id="PF01494"/>
    </source>
</evidence>
<dbReference type="SUPFAM" id="SSF54373">
    <property type="entry name" value="FAD-linked reductases, C-terminal domain"/>
    <property type="match status" value="1"/>
</dbReference>
<reference evidence="7" key="1">
    <citation type="journal article" date="2020" name="Stud. Mycol.">
        <title>101 Dothideomycetes genomes: a test case for predicting lifestyles and emergence of pathogens.</title>
        <authorList>
            <person name="Haridas S."/>
            <person name="Albert R."/>
            <person name="Binder M."/>
            <person name="Bloem J."/>
            <person name="Labutti K."/>
            <person name="Salamov A."/>
            <person name="Andreopoulos B."/>
            <person name="Baker S."/>
            <person name="Barry K."/>
            <person name="Bills G."/>
            <person name="Bluhm B."/>
            <person name="Cannon C."/>
            <person name="Castanera R."/>
            <person name="Culley D."/>
            <person name="Daum C."/>
            <person name="Ezra D."/>
            <person name="Gonzalez J."/>
            <person name="Henrissat B."/>
            <person name="Kuo A."/>
            <person name="Liang C."/>
            <person name="Lipzen A."/>
            <person name="Lutzoni F."/>
            <person name="Magnuson J."/>
            <person name="Mondo S."/>
            <person name="Nolan M."/>
            <person name="Ohm R."/>
            <person name="Pangilinan J."/>
            <person name="Park H.-J."/>
            <person name="Ramirez L."/>
            <person name="Alfaro M."/>
            <person name="Sun H."/>
            <person name="Tritt A."/>
            <person name="Yoshinaga Y."/>
            <person name="Zwiers L.-H."/>
            <person name="Turgeon B."/>
            <person name="Goodwin S."/>
            <person name="Spatafora J."/>
            <person name="Crous P."/>
            <person name="Grigoriev I."/>
        </authorList>
    </citation>
    <scope>NUCLEOTIDE SEQUENCE</scope>
    <source>
        <strain evidence="7">ATCC 16933</strain>
    </source>
</reference>
<organism evidence="7 8">
    <name type="scientific">Lineolata rhizophorae</name>
    <dbReference type="NCBI Taxonomy" id="578093"/>
    <lineage>
        <taxon>Eukaryota</taxon>
        <taxon>Fungi</taxon>
        <taxon>Dikarya</taxon>
        <taxon>Ascomycota</taxon>
        <taxon>Pezizomycotina</taxon>
        <taxon>Dothideomycetes</taxon>
        <taxon>Dothideomycetes incertae sedis</taxon>
        <taxon>Lineolatales</taxon>
        <taxon>Lineolataceae</taxon>
        <taxon>Lineolata</taxon>
    </lineage>
</organism>
<dbReference type="FunFam" id="3.50.50.60:FF:000115">
    <property type="entry name" value="Salicylate hydroxylase, putative"/>
    <property type="match status" value="1"/>
</dbReference>
<feature type="domain" description="FAD-binding" evidence="6">
    <location>
        <begin position="10"/>
        <end position="356"/>
    </location>
</feature>
<evidence type="ECO:0000256" key="3">
    <source>
        <dbReference type="ARBA" id="ARBA00022827"/>
    </source>
</evidence>
<evidence type="ECO:0000313" key="8">
    <source>
        <dbReference type="Proteomes" id="UP000799766"/>
    </source>
</evidence>
<dbReference type="SUPFAM" id="SSF51905">
    <property type="entry name" value="FAD/NAD(P)-binding domain"/>
    <property type="match status" value="1"/>
</dbReference>
<evidence type="ECO:0000313" key="7">
    <source>
        <dbReference type="EMBL" id="KAF2456829.1"/>
    </source>
</evidence>
<evidence type="ECO:0000256" key="2">
    <source>
        <dbReference type="ARBA" id="ARBA00022630"/>
    </source>
</evidence>
<dbReference type="InterPro" id="IPR002938">
    <property type="entry name" value="FAD-bd"/>
</dbReference>
<comment type="similarity">
    <text evidence="1">Belongs to the paxM FAD-dependent monooxygenase family.</text>
</comment>
<accession>A0A6A6NYU5</accession>
<dbReference type="GO" id="GO:0071949">
    <property type="term" value="F:FAD binding"/>
    <property type="evidence" value="ECO:0007669"/>
    <property type="project" value="InterPro"/>
</dbReference>
<dbReference type="Proteomes" id="UP000799766">
    <property type="component" value="Unassembled WGS sequence"/>
</dbReference>
<dbReference type="AlphaFoldDB" id="A0A6A6NYU5"/>
<evidence type="ECO:0000256" key="5">
    <source>
        <dbReference type="ARBA" id="ARBA00023033"/>
    </source>
</evidence>
<dbReference type="PANTHER" id="PTHR13789:SF307">
    <property type="entry name" value="HYDROXYLASE, PUTATIVE (AFU_ORTHOLOGUE AFUA_2G04330)-RELATED"/>
    <property type="match status" value="1"/>
</dbReference>
<dbReference type="EMBL" id="MU001682">
    <property type="protein sequence ID" value="KAF2456829.1"/>
    <property type="molecule type" value="Genomic_DNA"/>
</dbReference>
<proteinExistence type="inferred from homology"/>
<keyword evidence="8" id="KW-1185">Reference proteome</keyword>
<keyword evidence="5" id="KW-0503">Monooxygenase</keyword>
<dbReference type="GO" id="GO:0004497">
    <property type="term" value="F:monooxygenase activity"/>
    <property type="evidence" value="ECO:0007669"/>
    <property type="project" value="UniProtKB-KW"/>
</dbReference>
<evidence type="ECO:0000256" key="4">
    <source>
        <dbReference type="ARBA" id="ARBA00023002"/>
    </source>
</evidence>
<dbReference type="Pfam" id="PF01494">
    <property type="entry name" value="FAD_binding_3"/>
    <property type="match status" value="1"/>
</dbReference>
<keyword evidence="2" id="KW-0285">Flavoprotein</keyword>
<dbReference type="InterPro" id="IPR050493">
    <property type="entry name" value="FAD-dep_Monooxygenase_BioMet"/>
</dbReference>
<dbReference type="OrthoDB" id="16820at2759"/>